<dbReference type="Proteomes" id="UP000669239">
    <property type="component" value="Unassembled WGS sequence"/>
</dbReference>
<reference evidence="3" key="2">
    <citation type="submission" date="2020-02" db="EMBL/GenBank/DDBJ databases">
        <authorList>
            <person name="Littmann E."/>
            <person name="Sorbara M."/>
        </authorList>
    </citation>
    <scope>NUCLEOTIDE SEQUENCE</scope>
    <source>
        <strain evidence="3">MSK.1.17</strain>
    </source>
</reference>
<dbReference type="SUPFAM" id="SSF56235">
    <property type="entry name" value="N-terminal nucleophile aminohydrolases (Ntn hydrolases)"/>
    <property type="match status" value="1"/>
</dbReference>
<proteinExistence type="predicted"/>
<dbReference type="PANTHER" id="PTHR35527">
    <property type="entry name" value="CHOLOYLGLYCINE HYDROLASE"/>
    <property type="match status" value="1"/>
</dbReference>
<name>A0AAW5BZT2_9FIRM</name>
<evidence type="ECO:0000313" key="4">
    <source>
        <dbReference type="Proteomes" id="UP000669239"/>
    </source>
</evidence>
<evidence type="ECO:0000259" key="1">
    <source>
        <dbReference type="Pfam" id="PF03417"/>
    </source>
</evidence>
<dbReference type="GO" id="GO:0016787">
    <property type="term" value="F:hydrolase activity"/>
    <property type="evidence" value="ECO:0007669"/>
    <property type="project" value="UniProtKB-KW"/>
</dbReference>
<dbReference type="InterPro" id="IPR052193">
    <property type="entry name" value="Peptidase_C59"/>
</dbReference>
<comment type="caution">
    <text evidence="2">The sequence shown here is derived from an EMBL/GenBank/DDBJ whole genome shotgun (WGS) entry which is preliminary data.</text>
</comment>
<keyword evidence="2" id="KW-0378">Hydrolase</keyword>
<dbReference type="PANTHER" id="PTHR35527:SF2">
    <property type="entry name" value="HYDROLASE"/>
    <property type="match status" value="1"/>
</dbReference>
<dbReference type="EMBL" id="JAKNGE010000066">
    <property type="protein sequence ID" value="MCG4749437.1"/>
    <property type="molecule type" value="Genomic_DNA"/>
</dbReference>
<dbReference type="Proteomes" id="UP001299608">
    <property type="component" value="Unassembled WGS sequence"/>
</dbReference>
<protein>
    <submittedName>
        <fullName evidence="2">Linear amide C-N hydrolase</fullName>
    </submittedName>
</protein>
<dbReference type="InterPro" id="IPR005079">
    <property type="entry name" value="Peptidase_C45_hydrolase"/>
</dbReference>
<evidence type="ECO:0000313" key="3">
    <source>
        <dbReference type="EMBL" id="NSJ51552.1"/>
    </source>
</evidence>
<evidence type="ECO:0000313" key="5">
    <source>
        <dbReference type="Proteomes" id="UP001299608"/>
    </source>
</evidence>
<dbReference type="EMBL" id="JAAITT010000043">
    <property type="protein sequence ID" value="NSJ51552.1"/>
    <property type="molecule type" value="Genomic_DNA"/>
</dbReference>
<evidence type="ECO:0000313" key="2">
    <source>
        <dbReference type="EMBL" id="MCG4749437.1"/>
    </source>
</evidence>
<feature type="domain" description="Peptidase C45 hydrolase" evidence="1">
    <location>
        <begin position="104"/>
        <end position="271"/>
    </location>
</feature>
<accession>A0AAW5BZT2</accession>
<dbReference type="RefSeq" id="WP_165642889.1">
    <property type="nucleotide sequence ID" value="NZ_JAAITT010000043.1"/>
</dbReference>
<organism evidence="2 5">
    <name type="scientific">Enterocloster aldenensis</name>
    <dbReference type="NCBI Taxonomy" id="358742"/>
    <lineage>
        <taxon>Bacteria</taxon>
        <taxon>Bacillati</taxon>
        <taxon>Bacillota</taxon>
        <taxon>Clostridia</taxon>
        <taxon>Lachnospirales</taxon>
        <taxon>Lachnospiraceae</taxon>
        <taxon>Enterocloster</taxon>
    </lineage>
</organism>
<dbReference type="Gene3D" id="3.60.60.10">
    <property type="entry name" value="Penicillin V Acylase, Chain A"/>
    <property type="match status" value="1"/>
</dbReference>
<gene>
    <name evidence="3" type="ORF">G5B36_22995</name>
    <name evidence="2" type="ORF">L0N08_28945</name>
</gene>
<keyword evidence="4" id="KW-1185">Reference proteome</keyword>
<reference evidence="3 4" key="1">
    <citation type="journal article" date="2020" name="Cell Host Microbe">
        <title>Functional and Genomic Variation between Human-Derived Isolates of Lachnospiraceae Reveals Inter- and Intra-Species Diversity.</title>
        <authorList>
            <person name="Sorbara M.T."/>
            <person name="Littmann E.R."/>
            <person name="Fontana E."/>
            <person name="Moody T.U."/>
            <person name="Kohout C.E."/>
            <person name="Gjonbalaj M."/>
            <person name="Eaton V."/>
            <person name="Seok R."/>
            <person name="Leiner I.M."/>
            <person name="Pamer E.G."/>
        </authorList>
    </citation>
    <scope>NUCLEOTIDE SEQUENCE [LARGE SCALE GENOMIC DNA]</scope>
    <source>
        <strain evidence="3 4">MSK.1.17</strain>
    </source>
</reference>
<dbReference type="AlphaFoldDB" id="A0AAW5BZT2"/>
<dbReference type="Pfam" id="PF03417">
    <property type="entry name" value="AAT"/>
    <property type="match status" value="1"/>
</dbReference>
<sequence>MTQTRWKKRLLWAAAWAAGIVLAAVLAGAFLFRHELKTLTTLKKIDDNVLYSMKYDGDYGFDDFLLTGAGTDGELVKFVTDRLLKGLPLEFSIPDLGCSTFSAWTEEGDRIFGRNFDLTYSPALVVETAPDNGYRSISTVNLAFLGFGEDKLPDTWKQKLITLAAPYAPLDGINEKGLAVAVLRIADEPTDQDTGKTDITTTTAIRLMLDKAATVDEAVSLLEQYDMHSSAGSCYHFQLADAAGNSAVVEYIDNEFVVLKADEGYQMATNFLLSDKKFNFGTGQDRYGILESSLNRGCGVVKDEQAGMDLLQAASKDWRVSETSGRLNATQWSIVFNCTDLTAKVVTGRQYDKPAHIFSLTQ</sequence>
<dbReference type="InterPro" id="IPR029055">
    <property type="entry name" value="Ntn_hydrolases_N"/>
</dbReference>
<reference evidence="2" key="3">
    <citation type="submission" date="2022-01" db="EMBL/GenBank/DDBJ databases">
        <title>Collection of gut derived symbiotic bacterial strains cultured from healthy donors.</title>
        <authorList>
            <person name="Lin H."/>
            <person name="Kohout C."/>
            <person name="Waligurski E."/>
            <person name="Pamer E.G."/>
        </authorList>
    </citation>
    <scope>NUCLEOTIDE SEQUENCE</scope>
    <source>
        <strain evidence="2">DFI.6.55</strain>
    </source>
</reference>